<dbReference type="Gene3D" id="4.10.280.10">
    <property type="entry name" value="Helix-loop-helix DNA-binding domain"/>
    <property type="match status" value="1"/>
</dbReference>
<dbReference type="InterPro" id="IPR011598">
    <property type="entry name" value="bHLH_dom"/>
</dbReference>
<dbReference type="SUPFAM" id="SSF47459">
    <property type="entry name" value="HLH, helix-loop-helix DNA-binding domain"/>
    <property type="match status" value="1"/>
</dbReference>
<dbReference type="GO" id="GO:0032502">
    <property type="term" value="P:developmental process"/>
    <property type="evidence" value="ECO:0007669"/>
    <property type="project" value="TreeGrafter"/>
</dbReference>
<evidence type="ECO:0000313" key="3">
    <source>
        <dbReference type="EMBL" id="CAH0099176.1"/>
    </source>
</evidence>
<dbReference type="PANTHER" id="PTHR23349">
    <property type="entry name" value="BASIC HELIX-LOOP-HELIX TRANSCRIPTION FACTOR, TWIST"/>
    <property type="match status" value="1"/>
</dbReference>
<dbReference type="Pfam" id="PF00010">
    <property type="entry name" value="HLH"/>
    <property type="match status" value="1"/>
</dbReference>
<dbReference type="PANTHER" id="PTHR23349:SF111">
    <property type="entry name" value="BHLH DOMAIN-CONTAINING PROTEIN"/>
    <property type="match status" value="1"/>
</dbReference>
<dbReference type="OrthoDB" id="6233288at2759"/>
<organism evidence="3 4">
    <name type="scientific">Daphnia galeata</name>
    <dbReference type="NCBI Taxonomy" id="27404"/>
    <lineage>
        <taxon>Eukaryota</taxon>
        <taxon>Metazoa</taxon>
        <taxon>Ecdysozoa</taxon>
        <taxon>Arthropoda</taxon>
        <taxon>Crustacea</taxon>
        <taxon>Branchiopoda</taxon>
        <taxon>Diplostraca</taxon>
        <taxon>Cladocera</taxon>
        <taxon>Anomopoda</taxon>
        <taxon>Daphniidae</taxon>
        <taxon>Daphnia</taxon>
    </lineage>
</organism>
<reference evidence="3" key="1">
    <citation type="submission" date="2021-11" db="EMBL/GenBank/DDBJ databases">
        <authorList>
            <person name="Schell T."/>
        </authorList>
    </citation>
    <scope>NUCLEOTIDE SEQUENCE</scope>
    <source>
        <strain evidence="3">M5</strain>
    </source>
</reference>
<sequence length="146" mass="16295">MISGDAAAVHQAVGGRTRLVSEVESKIYVTTHKTRITAFQSLQSALPAVPPSTKLSKLDVLLMASAYIAHLGRLVQQQIQNDEEDHQQINSNSNSRATFHPVKKWPMRARLYAELNDSSSHRPSAVDQHQTKVYRHHHSGDNQPLL</sequence>
<protein>
    <recommendedName>
        <fullName evidence="2">BHLH domain-containing protein</fullName>
    </recommendedName>
</protein>
<evidence type="ECO:0000256" key="1">
    <source>
        <dbReference type="SAM" id="MobiDB-lite"/>
    </source>
</evidence>
<dbReference type="GO" id="GO:0000977">
    <property type="term" value="F:RNA polymerase II transcription regulatory region sequence-specific DNA binding"/>
    <property type="evidence" value="ECO:0007669"/>
    <property type="project" value="TreeGrafter"/>
</dbReference>
<dbReference type="InterPro" id="IPR050283">
    <property type="entry name" value="E-box_TF_Regulators"/>
</dbReference>
<comment type="caution">
    <text evidence="3">The sequence shown here is derived from an EMBL/GenBank/DDBJ whole genome shotgun (WGS) entry which is preliminary data.</text>
</comment>
<dbReference type="EMBL" id="CAKKLH010000014">
    <property type="protein sequence ID" value="CAH0099176.1"/>
    <property type="molecule type" value="Genomic_DNA"/>
</dbReference>
<proteinExistence type="predicted"/>
<gene>
    <name evidence="3" type="ORF">DGAL_LOCUS1290</name>
</gene>
<keyword evidence="4" id="KW-1185">Reference proteome</keyword>
<dbReference type="InterPro" id="IPR036638">
    <property type="entry name" value="HLH_DNA-bd_sf"/>
</dbReference>
<evidence type="ECO:0000313" key="4">
    <source>
        <dbReference type="Proteomes" id="UP000789390"/>
    </source>
</evidence>
<evidence type="ECO:0000259" key="2">
    <source>
        <dbReference type="Pfam" id="PF00010"/>
    </source>
</evidence>
<feature type="domain" description="BHLH" evidence="2">
    <location>
        <begin position="38"/>
        <end position="71"/>
    </location>
</feature>
<dbReference type="AlphaFoldDB" id="A0A8J2WCN0"/>
<dbReference type="GO" id="GO:0000981">
    <property type="term" value="F:DNA-binding transcription factor activity, RNA polymerase II-specific"/>
    <property type="evidence" value="ECO:0007669"/>
    <property type="project" value="TreeGrafter"/>
</dbReference>
<feature type="region of interest" description="Disordered" evidence="1">
    <location>
        <begin position="117"/>
        <end position="146"/>
    </location>
</feature>
<dbReference type="Proteomes" id="UP000789390">
    <property type="component" value="Unassembled WGS sequence"/>
</dbReference>
<name>A0A8J2WCN0_9CRUS</name>
<accession>A0A8J2WCN0</accession>
<dbReference type="GO" id="GO:0046983">
    <property type="term" value="F:protein dimerization activity"/>
    <property type="evidence" value="ECO:0007669"/>
    <property type="project" value="InterPro"/>
</dbReference>